<feature type="repeat" description="RCC1" evidence="2">
    <location>
        <begin position="143"/>
        <end position="194"/>
    </location>
</feature>
<dbReference type="Pfam" id="PF25390">
    <property type="entry name" value="WD40_RLD"/>
    <property type="match status" value="1"/>
</dbReference>
<dbReference type="Gene3D" id="2.130.10.30">
    <property type="entry name" value="Regulator of chromosome condensation 1/beta-lactamase-inhibitor protein II"/>
    <property type="match status" value="2"/>
</dbReference>
<dbReference type="Pfam" id="PF00415">
    <property type="entry name" value="RCC1"/>
    <property type="match status" value="1"/>
</dbReference>
<evidence type="ECO:0000256" key="2">
    <source>
        <dbReference type="PROSITE-ProRule" id="PRU00235"/>
    </source>
</evidence>
<dbReference type="PANTHER" id="PTHR22872">
    <property type="entry name" value="BTK-BINDING PROTEIN-RELATED"/>
    <property type="match status" value="1"/>
</dbReference>
<evidence type="ECO:0000313" key="4">
    <source>
        <dbReference type="EMBL" id="CDG68645.1"/>
    </source>
</evidence>
<protein>
    <submittedName>
        <fullName evidence="4">RCC1 and BTB domain-containing protein 1</fullName>
    </submittedName>
</protein>
<gene>
    <name evidence="4" type="primary">RCBTB1</name>
</gene>
<accession>T2M9S5</accession>
<dbReference type="PROSITE" id="PS00626">
    <property type="entry name" value="RCC1_2"/>
    <property type="match status" value="1"/>
</dbReference>
<reference evidence="4" key="1">
    <citation type="journal article" date="2013" name="Genome Biol. Evol.">
        <title>Punctuated emergences of genetic and phenotypic innovations in eumetazoan, bilaterian, euteleostome, and hominidae ancestors.</title>
        <authorList>
            <person name="Wenger Y."/>
            <person name="Galliot B."/>
        </authorList>
    </citation>
    <scope>NUCLEOTIDE SEQUENCE</scope>
    <source>
        <tissue evidence="4">Whole animals</tissue>
    </source>
</reference>
<feature type="domain" description="RCC1-like" evidence="3">
    <location>
        <begin position="20"/>
        <end position="223"/>
    </location>
</feature>
<sequence length="369" mass="39720">MSCLNSWPILSFIPSSLATKVKKAFVFGGAGNEALLTLTNGDVYALGFNGNGCLGVGDGSSTLEPKIIEQLCQKDIVQLAYGMGPHVLAVTDSGELYSWGHGGYGQLGHTSEEKSKPVLVYMQKKVIQVACGSYHSIALTEDGEVYAWGSNNCGQLGLGISNNQATPKRVSLIPSKKIVSVSCGQSFTVMLTTDGELYSWGYNGNGQLGIENNTNQLQPVRVTGSLFGKFIEKIVCGMAHVLVLTDIGELYSWGANSYGQLGLGTTHNTSVPTLINTTTDDRWSDIAAHHYNHISAGVTISGKIYMWGHCHGLTILSPREVAVNNLDGVFSCFGMPQIMYKFIDIDHEENQTIKEAIAKSFNESVSSFL</sequence>
<feature type="repeat" description="RCC1" evidence="2">
    <location>
        <begin position="41"/>
        <end position="92"/>
    </location>
</feature>
<dbReference type="InterPro" id="IPR000408">
    <property type="entry name" value="Reg_chr_condens"/>
</dbReference>
<evidence type="ECO:0000256" key="1">
    <source>
        <dbReference type="ARBA" id="ARBA00022737"/>
    </source>
</evidence>
<feature type="repeat" description="RCC1" evidence="2">
    <location>
        <begin position="195"/>
        <end position="247"/>
    </location>
</feature>
<organism evidence="4">
    <name type="scientific">Hydra vulgaris</name>
    <name type="common">Hydra</name>
    <name type="synonym">Hydra attenuata</name>
    <dbReference type="NCBI Taxonomy" id="6087"/>
    <lineage>
        <taxon>Eukaryota</taxon>
        <taxon>Metazoa</taxon>
        <taxon>Cnidaria</taxon>
        <taxon>Hydrozoa</taxon>
        <taxon>Hydroidolina</taxon>
        <taxon>Anthoathecata</taxon>
        <taxon>Aplanulata</taxon>
        <taxon>Hydridae</taxon>
        <taxon>Hydra</taxon>
    </lineage>
</organism>
<dbReference type="InterPro" id="IPR009091">
    <property type="entry name" value="RCC1/BLIP-II"/>
</dbReference>
<dbReference type="SUPFAM" id="SSF50985">
    <property type="entry name" value="RCC1/BLIP-II"/>
    <property type="match status" value="1"/>
</dbReference>
<dbReference type="PANTHER" id="PTHR22872:SF10">
    <property type="entry name" value="ULTRAVIOLET-B RECEPTOR UVR8"/>
    <property type="match status" value="1"/>
</dbReference>
<feature type="repeat" description="RCC1" evidence="2">
    <location>
        <begin position="248"/>
        <end position="299"/>
    </location>
</feature>
<dbReference type="AlphaFoldDB" id="T2M9S5"/>
<dbReference type="PRINTS" id="PR00633">
    <property type="entry name" value="RCCNDNSATION"/>
</dbReference>
<dbReference type="InterPro" id="IPR051625">
    <property type="entry name" value="Signaling_Regulatory_Domain"/>
</dbReference>
<feature type="repeat" description="RCC1" evidence="2">
    <location>
        <begin position="94"/>
        <end position="142"/>
    </location>
</feature>
<dbReference type="OrthoDB" id="10051363at2759"/>
<dbReference type="EMBL" id="HAAD01002413">
    <property type="protein sequence ID" value="CDG68645.1"/>
    <property type="molecule type" value="mRNA"/>
</dbReference>
<dbReference type="PROSITE" id="PS50012">
    <property type="entry name" value="RCC1_3"/>
    <property type="match status" value="5"/>
</dbReference>
<evidence type="ECO:0000259" key="3">
    <source>
        <dbReference type="Pfam" id="PF25390"/>
    </source>
</evidence>
<name>T2M9S5_HYDVU</name>
<dbReference type="InterPro" id="IPR058923">
    <property type="entry name" value="RCC1-like_dom"/>
</dbReference>
<keyword evidence="1" id="KW-0677">Repeat</keyword>
<proteinExistence type="evidence at transcript level"/>